<dbReference type="InterPro" id="IPR002347">
    <property type="entry name" value="SDR_fam"/>
</dbReference>
<comment type="similarity">
    <text evidence="1">Belongs to the short-chain dehydrogenases/reductases (SDR) family.</text>
</comment>
<dbReference type="PANTHER" id="PTHR43086">
    <property type="entry name" value="VERY-LONG-CHAIN 3-OXOOACYL-COA REDUCTASE"/>
    <property type="match status" value="1"/>
</dbReference>
<dbReference type="PANTHER" id="PTHR43086:SF3">
    <property type="entry name" value="NADP-DEPENDENT 3-HYDROXY ACID DEHYDROGENASE YDFG"/>
    <property type="match status" value="1"/>
</dbReference>
<dbReference type="RefSeq" id="WP_201696401.1">
    <property type="nucleotide sequence ID" value="NZ_CAJHCQ010000006.1"/>
</dbReference>
<dbReference type="Gene3D" id="3.40.50.720">
    <property type="entry name" value="NAD(P)-binding Rossmann-like Domain"/>
    <property type="match status" value="1"/>
</dbReference>
<comment type="caution">
    <text evidence="3">The sequence shown here is derived from an EMBL/GenBank/DDBJ whole genome shotgun (WGS) entry which is preliminary data.</text>
</comment>
<organism evidence="3 4">
    <name type="scientific">Paraburkholderia hiiakae</name>
    <dbReference type="NCBI Taxonomy" id="1081782"/>
    <lineage>
        <taxon>Bacteria</taxon>
        <taxon>Pseudomonadati</taxon>
        <taxon>Pseudomonadota</taxon>
        <taxon>Betaproteobacteria</taxon>
        <taxon>Burkholderiales</taxon>
        <taxon>Burkholderiaceae</taxon>
        <taxon>Paraburkholderia</taxon>
    </lineage>
</organism>
<evidence type="ECO:0000256" key="1">
    <source>
        <dbReference type="ARBA" id="ARBA00006484"/>
    </source>
</evidence>
<evidence type="ECO:0008006" key="5">
    <source>
        <dbReference type="Google" id="ProtNLM"/>
    </source>
</evidence>
<accession>A0ABM8NM26</accession>
<evidence type="ECO:0000313" key="4">
    <source>
        <dbReference type="Proteomes" id="UP000656319"/>
    </source>
</evidence>
<dbReference type="Proteomes" id="UP000656319">
    <property type="component" value="Unassembled WGS sequence"/>
</dbReference>
<evidence type="ECO:0000313" key="3">
    <source>
        <dbReference type="EMBL" id="CAD6532847.1"/>
    </source>
</evidence>
<evidence type="ECO:0000256" key="2">
    <source>
        <dbReference type="ARBA" id="ARBA00023002"/>
    </source>
</evidence>
<keyword evidence="4" id="KW-1185">Reference proteome</keyword>
<proteinExistence type="inferred from homology"/>
<name>A0ABM8NM26_9BURK</name>
<reference evidence="3 4" key="1">
    <citation type="submission" date="2020-10" db="EMBL/GenBank/DDBJ databases">
        <authorList>
            <person name="Peeters C."/>
        </authorList>
    </citation>
    <scope>NUCLEOTIDE SEQUENCE [LARGE SCALE GENOMIC DNA]</scope>
    <source>
        <strain evidence="3 4">LMG 27952</strain>
    </source>
</reference>
<dbReference type="PIRSF" id="PIRSF000126">
    <property type="entry name" value="11-beta-HSD1"/>
    <property type="match status" value="1"/>
</dbReference>
<sequence>MAKKETRGIAVVTGATGAIGQLYAEGLAERGYTLLLSAKSREPLEELSESITRKTGQKVEVSPADLADHNALHDFCARLAADRDISLLANIAGPAVFCPFTTISSGQIDTTIAVNVSAMTHLCRSVVEGFVARGRGTIVNFASMLAFRPWAEFNVHSASKAFAVALSQSLQAQLRHKGILVQVVTPTACARQFWENAGFPFDYLPPDAVMNRDDFVAAVLRALDLKEEWVFPSLDDPVTWTQFEATRIRLVQGMMHNVPASRYR</sequence>
<protein>
    <recommendedName>
        <fullName evidence="5">Short-subunit dehydrogenase</fullName>
    </recommendedName>
</protein>
<keyword evidence="2" id="KW-0560">Oxidoreductase</keyword>
<dbReference type="EMBL" id="CAJHCQ010000006">
    <property type="protein sequence ID" value="CAD6532847.1"/>
    <property type="molecule type" value="Genomic_DNA"/>
</dbReference>
<gene>
    <name evidence="3" type="ORF">LMG27952_02665</name>
</gene>
<dbReference type="SUPFAM" id="SSF51735">
    <property type="entry name" value="NAD(P)-binding Rossmann-fold domains"/>
    <property type="match status" value="1"/>
</dbReference>
<dbReference type="InterPro" id="IPR036291">
    <property type="entry name" value="NAD(P)-bd_dom_sf"/>
</dbReference>
<dbReference type="PRINTS" id="PR00081">
    <property type="entry name" value="GDHRDH"/>
</dbReference>
<dbReference type="Pfam" id="PF00106">
    <property type="entry name" value="adh_short"/>
    <property type="match status" value="1"/>
</dbReference>